<dbReference type="InterPro" id="IPR006716">
    <property type="entry name" value="ERG2_sigma1_rcpt-like"/>
</dbReference>
<name>D3AVW5_HETP5</name>
<keyword evidence="3 7" id="KW-0812">Transmembrane</keyword>
<keyword evidence="4" id="KW-0256">Endoplasmic reticulum</keyword>
<accession>D3AVW5</accession>
<dbReference type="EMBL" id="ADBJ01000002">
    <property type="protein sequence ID" value="EFA86438.1"/>
    <property type="molecule type" value="Genomic_DNA"/>
</dbReference>
<proteinExistence type="inferred from homology"/>
<protein>
    <submittedName>
        <fullName evidence="8">C-8 sterol isomerase</fullName>
    </submittedName>
</protein>
<organism evidence="8 9">
    <name type="scientific">Heterostelium pallidum (strain ATCC 26659 / Pp 5 / PN500)</name>
    <name type="common">Cellular slime mold</name>
    <name type="synonym">Polysphondylium pallidum</name>
    <dbReference type="NCBI Taxonomy" id="670386"/>
    <lineage>
        <taxon>Eukaryota</taxon>
        <taxon>Amoebozoa</taxon>
        <taxon>Evosea</taxon>
        <taxon>Eumycetozoa</taxon>
        <taxon>Dictyostelia</taxon>
        <taxon>Acytosteliales</taxon>
        <taxon>Acytosteliaceae</taxon>
        <taxon>Heterostelium</taxon>
    </lineage>
</organism>
<evidence type="ECO:0000256" key="2">
    <source>
        <dbReference type="ARBA" id="ARBA00007141"/>
    </source>
</evidence>
<feature type="transmembrane region" description="Helical" evidence="7">
    <location>
        <begin position="208"/>
        <end position="228"/>
    </location>
</feature>
<gene>
    <name evidence="8" type="primary">erg2</name>
    <name evidence="8" type="ORF">PPL_00230</name>
</gene>
<evidence type="ECO:0000313" key="9">
    <source>
        <dbReference type="Proteomes" id="UP000001396"/>
    </source>
</evidence>
<evidence type="ECO:0000256" key="5">
    <source>
        <dbReference type="ARBA" id="ARBA00022989"/>
    </source>
</evidence>
<evidence type="ECO:0000256" key="3">
    <source>
        <dbReference type="ARBA" id="ARBA00022692"/>
    </source>
</evidence>
<dbReference type="FunCoup" id="D3AVW5">
    <property type="interactions" value="129"/>
</dbReference>
<dbReference type="Pfam" id="PF04622">
    <property type="entry name" value="ERG2_Sigma1R"/>
    <property type="match status" value="1"/>
</dbReference>
<keyword evidence="5 7" id="KW-1133">Transmembrane helix</keyword>
<comment type="caution">
    <text evidence="8">The sequence shown here is derived from an EMBL/GenBank/DDBJ whole genome shotgun (WGS) entry which is preliminary data.</text>
</comment>
<keyword evidence="6 7" id="KW-0472">Membrane</keyword>
<evidence type="ECO:0000256" key="7">
    <source>
        <dbReference type="SAM" id="Phobius"/>
    </source>
</evidence>
<feature type="transmembrane region" description="Helical" evidence="7">
    <location>
        <begin position="375"/>
        <end position="399"/>
    </location>
</feature>
<dbReference type="GeneID" id="31355764"/>
<reference evidence="8 9" key="1">
    <citation type="journal article" date="2011" name="Genome Res.">
        <title>Phylogeny-wide analysis of social amoeba genomes highlights ancient origins for complex intercellular communication.</title>
        <authorList>
            <person name="Heidel A.J."/>
            <person name="Lawal H.M."/>
            <person name="Felder M."/>
            <person name="Schilde C."/>
            <person name="Helps N.R."/>
            <person name="Tunggal B."/>
            <person name="Rivero F."/>
            <person name="John U."/>
            <person name="Schleicher M."/>
            <person name="Eichinger L."/>
            <person name="Platzer M."/>
            <person name="Noegel A.A."/>
            <person name="Schaap P."/>
            <person name="Gloeckner G."/>
        </authorList>
    </citation>
    <scope>NUCLEOTIDE SEQUENCE [LARGE SCALE GENOMIC DNA]</scope>
    <source>
        <strain evidence="9">ATCC 26659 / Pp 5 / PN500</strain>
    </source>
</reference>
<dbReference type="GO" id="GO:0016853">
    <property type="term" value="F:isomerase activity"/>
    <property type="evidence" value="ECO:0007669"/>
    <property type="project" value="UniProtKB-KW"/>
</dbReference>
<dbReference type="Proteomes" id="UP000001396">
    <property type="component" value="Unassembled WGS sequence"/>
</dbReference>
<dbReference type="PANTHER" id="PTHR10868:SF1">
    <property type="entry name" value="SIGMA NON-OPIOID INTRACELLULAR RECEPTOR 1"/>
    <property type="match status" value="1"/>
</dbReference>
<evidence type="ECO:0000256" key="4">
    <source>
        <dbReference type="ARBA" id="ARBA00022824"/>
    </source>
</evidence>
<dbReference type="PANTHER" id="PTHR10868">
    <property type="entry name" value="SIGMA 1-TYPE OPIOID RECEPTOR-RELATED"/>
    <property type="match status" value="1"/>
</dbReference>
<keyword evidence="9" id="KW-1185">Reference proteome</keyword>
<comment type="subcellular location">
    <subcellularLocation>
        <location evidence="1">Endoplasmic reticulum membrane</location>
    </subcellularLocation>
</comment>
<dbReference type="STRING" id="670386.D3AVW5"/>
<comment type="similarity">
    <text evidence="2">Belongs to the ERG2 family.</text>
</comment>
<dbReference type="RefSeq" id="XP_020438543.1">
    <property type="nucleotide sequence ID" value="XM_020571269.1"/>
</dbReference>
<dbReference type="InParanoid" id="D3AVW5"/>
<keyword evidence="8" id="KW-0413">Isomerase</keyword>
<dbReference type="GO" id="GO:0005789">
    <property type="term" value="C:endoplasmic reticulum membrane"/>
    <property type="evidence" value="ECO:0007669"/>
    <property type="project" value="UniProtKB-SubCell"/>
</dbReference>
<dbReference type="AlphaFoldDB" id="D3AVW5"/>
<evidence type="ECO:0000256" key="1">
    <source>
        <dbReference type="ARBA" id="ARBA00004586"/>
    </source>
</evidence>
<evidence type="ECO:0000256" key="6">
    <source>
        <dbReference type="ARBA" id="ARBA00023136"/>
    </source>
</evidence>
<evidence type="ECO:0000313" key="8">
    <source>
        <dbReference type="EMBL" id="EFA86438.1"/>
    </source>
</evidence>
<sequence>MKISNSYYRYQNSLLFETPPARNFKDVNNEDIDDNILDTTTTTNTTNNYFCQDEIDWQSPHIAKDAQVNNEIRIRIEELVLLQKKLLDQFLFLPENRINDRLGAPGPKCIKEIGTVEFGLLMVAHFYKHQKGKEINILLILFDFLFVSINKKPNNSILKILVIMKCTIFAGYKQDNKIYKTQLMDYSKYVQIPQINNVNDVVQLLIDLNPLVIATAVIGLVLSVYLLVKIRLMRGLVLDVKGLHECTKKGVGKPIDEAFTIITEELAKKYPGFINTKPRWILFNGGGAMGQMCVLHGSLSEYLILYGSPLYSQGHSGRYLMDVYDFMIQGETKTYFPGEFKPRVFKAGEYSFLPHFVAKGYCCERESYMLEYGRGVIPLALPYFLFSSIFVTLDILPWLTACFTVGTQVTKNLLFRRKI</sequence>